<gene>
    <name evidence="2" type="ORF">g.33696</name>
</gene>
<feature type="non-terminal residue" evidence="2">
    <location>
        <position position="1"/>
    </location>
</feature>
<organism evidence="2">
    <name type="scientific">Graphocephala atropunctata</name>
    <dbReference type="NCBI Taxonomy" id="36148"/>
    <lineage>
        <taxon>Eukaryota</taxon>
        <taxon>Metazoa</taxon>
        <taxon>Ecdysozoa</taxon>
        <taxon>Arthropoda</taxon>
        <taxon>Hexapoda</taxon>
        <taxon>Insecta</taxon>
        <taxon>Pterygota</taxon>
        <taxon>Neoptera</taxon>
        <taxon>Paraneoptera</taxon>
        <taxon>Hemiptera</taxon>
        <taxon>Auchenorrhyncha</taxon>
        <taxon>Membracoidea</taxon>
        <taxon>Cicadellidae</taxon>
        <taxon>Cicadellinae</taxon>
        <taxon>Cicadellini</taxon>
        <taxon>Graphocephala</taxon>
    </lineage>
</organism>
<dbReference type="EMBL" id="GEBQ01019766">
    <property type="protein sequence ID" value="JAT20211.1"/>
    <property type="molecule type" value="Transcribed_RNA"/>
</dbReference>
<evidence type="ECO:0000256" key="1">
    <source>
        <dbReference type="SAM" id="MobiDB-lite"/>
    </source>
</evidence>
<feature type="region of interest" description="Disordered" evidence="1">
    <location>
        <begin position="1"/>
        <end position="75"/>
    </location>
</feature>
<protein>
    <submittedName>
        <fullName evidence="2">Uncharacterized protein</fullName>
    </submittedName>
</protein>
<dbReference type="AlphaFoldDB" id="A0A1B6L9C5"/>
<name>A0A1B6L9C5_9HEMI</name>
<feature type="compositionally biased region" description="Low complexity" evidence="1">
    <location>
        <begin position="16"/>
        <end position="27"/>
    </location>
</feature>
<evidence type="ECO:0000313" key="2">
    <source>
        <dbReference type="EMBL" id="JAT20211.1"/>
    </source>
</evidence>
<accession>A0A1B6L9C5</accession>
<sequence length="144" mass="14850">GDEESGGVSGGAGGHSDQSTSEDSSLTDSDRTLIGDVQDECVSDGDNQLASPSDEEPNPLPAPEMVSLSPPGGNVSSECSLVCSLAHTHISCCSMTDEFSAFGHYVAAELRNINDPITLAVAKHKISDIIFQVSVGQPGMSPPF</sequence>
<reference evidence="2" key="1">
    <citation type="submission" date="2015-11" db="EMBL/GenBank/DDBJ databases">
        <title>De novo transcriptome assembly of four potential Pierce s Disease insect vectors from Arizona vineyards.</title>
        <authorList>
            <person name="Tassone E.E."/>
        </authorList>
    </citation>
    <scope>NUCLEOTIDE SEQUENCE</scope>
</reference>
<proteinExistence type="predicted"/>